<protein>
    <recommendedName>
        <fullName evidence="1">N-terminal domain-containing protein</fullName>
    </recommendedName>
</protein>
<name>W0FHK4_9BACT</name>
<dbReference type="AlphaFoldDB" id="W0FHK4"/>
<proteinExistence type="predicted"/>
<dbReference type="GO" id="GO:0003697">
    <property type="term" value="F:single-stranded DNA binding"/>
    <property type="evidence" value="ECO:0007669"/>
    <property type="project" value="InterPro"/>
</dbReference>
<accession>W0FHK4</accession>
<dbReference type="Pfam" id="PF08401">
    <property type="entry name" value="ArdcN"/>
    <property type="match status" value="1"/>
</dbReference>
<feature type="domain" description="N-terminal" evidence="1">
    <location>
        <begin position="45"/>
        <end position="98"/>
    </location>
</feature>
<reference evidence="2" key="1">
    <citation type="journal article" date="2013" name="PLoS ONE">
        <title>Metagenomic insights into the carbohydrate-active enzymes carried by the microorganisms adhering to solid digesta in the rumen of cows.</title>
        <authorList>
            <person name="Wang L."/>
            <person name="Hatem A."/>
            <person name="Catalyurek U.V."/>
            <person name="Morrison M."/>
            <person name="Yu Z."/>
        </authorList>
    </citation>
    <scope>NUCLEOTIDE SEQUENCE</scope>
</reference>
<organism evidence="2">
    <name type="scientific">uncultured bacterium Contig160</name>
    <dbReference type="NCBI Taxonomy" id="1393469"/>
    <lineage>
        <taxon>Bacteria</taxon>
        <taxon>environmental samples</taxon>
    </lineage>
</organism>
<dbReference type="EMBL" id="KC246787">
    <property type="protein sequence ID" value="AHF24198.1"/>
    <property type="molecule type" value="Genomic_DNA"/>
</dbReference>
<dbReference type="InterPro" id="IPR013610">
    <property type="entry name" value="ArdC_N"/>
</dbReference>
<sequence>MTNEQIIENAKQELLAQGILKPTGRILTARLDDGSEIQMPEAEEMHTYKAWKSRGYYVRKGEKAIARLSIWKHVAKTETIPMQDGTIKEIDASRMFLQSAFFFSRSQVERIA</sequence>
<evidence type="ECO:0000313" key="2">
    <source>
        <dbReference type="EMBL" id="AHF24198.1"/>
    </source>
</evidence>
<evidence type="ECO:0000259" key="1">
    <source>
        <dbReference type="Pfam" id="PF08401"/>
    </source>
</evidence>